<organism evidence="4">
    <name type="scientific">Auxenochlorella protothecoides</name>
    <name type="common">Green microalga</name>
    <name type="synonym">Chlorella protothecoides</name>
    <dbReference type="NCBI Taxonomy" id="3075"/>
    <lineage>
        <taxon>Eukaryota</taxon>
        <taxon>Viridiplantae</taxon>
        <taxon>Chlorophyta</taxon>
        <taxon>core chlorophytes</taxon>
        <taxon>Trebouxiophyceae</taxon>
        <taxon>Chlorellales</taxon>
        <taxon>Chlorellaceae</taxon>
        <taxon>Auxenochlorella</taxon>
    </lineage>
</organism>
<feature type="domain" description="Vps16 N-terminal" evidence="3">
    <location>
        <begin position="287"/>
        <end position="440"/>
    </location>
</feature>
<dbReference type="InterPro" id="IPR016534">
    <property type="entry name" value="VPS16"/>
</dbReference>
<evidence type="ECO:0008006" key="5">
    <source>
        <dbReference type="Google" id="ProtNLM"/>
    </source>
</evidence>
<dbReference type="PANTHER" id="PTHR12811">
    <property type="entry name" value="VACUOLAR PROTEIN SORTING VPS16"/>
    <property type="match status" value="1"/>
</dbReference>
<dbReference type="GO" id="GO:0005768">
    <property type="term" value="C:endosome"/>
    <property type="evidence" value="ECO:0007669"/>
    <property type="project" value="TreeGrafter"/>
</dbReference>
<dbReference type="PIRSF" id="PIRSF007949">
    <property type="entry name" value="VPS16"/>
    <property type="match status" value="1"/>
</dbReference>
<evidence type="ECO:0000259" key="2">
    <source>
        <dbReference type="Pfam" id="PF04840"/>
    </source>
</evidence>
<dbReference type="Gene3D" id="1.10.150.780">
    <property type="entry name" value="Vps16, C-terminal region"/>
    <property type="match status" value="1"/>
</dbReference>
<comment type="similarity">
    <text evidence="1">Belongs to the VPS16 family.</text>
</comment>
<dbReference type="Pfam" id="PF04841">
    <property type="entry name" value="Vps16_N"/>
    <property type="match status" value="2"/>
</dbReference>
<feature type="non-terminal residue" evidence="4">
    <location>
        <position position="856"/>
    </location>
</feature>
<evidence type="ECO:0000259" key="3">
    <source>
        <dbReference type="Pfam" id="PF04841"/>
    </source>
</evidence>
<dbReference type="Pfam" id="PF04840">
    <property type="entry name" value="Vps16_C"/>
    <property type="match status" value="1"/>
</dbReference>
<name>A0A1D2A0S6_AUXPR</name>
<gene>
    <name evidence="4" type="ORF">g.58368</name>
</gene>
<protein>
    <recommendedName>
        <fullName evidence="5">Protein VACUOLELESS1</fullName>
    </recommendedName>
</protein>
<dbReference type="GO" id="GO:0003779">
    <property type="term" value="F:actin binding"/>
    <property type="evidence" value="ECO:0007669"/>
    <property type="project" value="TreeGrafter"/>
</dbReference>
<dbReference type="GO" id="GO:0016197">
    <property type="term" value="P:endosomal transport"/>
    <property type="evidence" value="ECO:0007669"/>
    <property type="project" value="TreeGrafter"/>
</dbReference>
<dbReference type="GO" id="GO:0030897">
    <property type="term" value="C:HOPS complex"/>
    <property type="evidence" value="ECO:0007669"/>
    <property type="project" value="TreeGrafter"/>
</dbReference>
<reference evidence="4" key="1">
    <citation type="submission" date="2015-08" db="EMBL/GenBank/DDBJ databases">
        <authorList>
            <person name="Babu N.S."/>
            <person name="Beckwith C.J."/>
            <person name="Beseler K.G."/>
            <person name="Brison A."/>
            <person name="Carone J.V."/>
            <person name="Caskin T.P."/>
            <person name="Diamond M."/>
            <person name="Durham M.E."/>
            <person name="Foxe J.M."/>
            <person name="Go M."/>
            <person name="Henderson B.A."/>
            <person name="Jones I.B."/>
            <person name="McGettigan J.A."/>
            <person name="Micheletti S.J."/>
            <person name="Nasrallah M.E."/>
            <person name="Ortiz D."/>
            <person name="Piller C.R."/>
            <person name="Privatt S.R."/>
            <person name="Schneider S.L."/>
            <person name="Sharp S."/>
            <person name="Smith T.C."/>
            <person name="Stanton J.D."/>
            <person name="Ullery H.E."/>
            <person name="Wilson R.J."/>
            <person name="Serrano M.G."/>
            <person name="Buck G."/>
            <person name="Lee V."/>
            <person name="Wang Y."/>
            <person name="Carvalho R."/>
            <person name="Voegtly L."/>
            <person name="Shi R."/>
            <person name="Duckworth R."/>
            <person name="Johnson A."/>
            <person name="Loviza R."/>
            <person name="Walstead R."/>
            <person name="Shah Z."/>
            <person name="Kiflezghi M."/>
            <person name="Wade K."/>
            <person name="Ball S.L."/>
            <person name="Bradley K.W."/>
            <person name="Asai D.J."/>
            <person name="Bowman C.A."/>
            <person name="Russell D.A."/>
            <person name="Pope W.H."/>
            <person name="Jacobs-Sera D."/>
            <person name="Hendrix R.W."/>
            <person name="Hatfull G.F."/>
        </authorList>
    </citation>
    <scope>NUCLEOTIDE SEQUENCE</scope>
</reference>
<accession>A0A1D2A0S6</accession>
<feature type="domain" description="Vps16 C-terminal" evidence="2">
    <location>
        <begin position="558"/>
        <end position="808"/>
    </location>
</feature>
<dbReference type="GO" id="GO:0006886">
    <property type="term" value="P:intracellular protein transport"/>
    <property type="evidence" value="ECO:0007669"/>
    <property type="project" value="InterPro"/>
</dbReference>
<proteinExistence type="inferred from homology"/>
<sequence length="856" mass="91077">MELLDSGLSQEDWQVLGSEFYSLRSLYSLEWDKDLALTRVFTGQHGGPMATVWDEAQVRLYIGSASRPDIHIYSAAGRQLGLVLWERGSVLAAGWSSAEELLVVEEEGTVHRYDVRGQESAPPFSLGKEAEEEGLQLARVFPAGVVGLTRRGALWIVPTLDRPRQLRLPLPAGANAPGDDGGGPHALGVRALAVLPTPAGQPVPSMPEVVVALYQTLVLVDGSRGVPRASAPTPGPVLHLEASLDGMHVAAFCEDGSIRVWAAEHLDVVTSLALADTASSLSEDLGMETPPDALPDALAWAGSRALVLSWEGVGLLLVGLGGAARWRAHPPGAGPRPALSPEPDGLRLAGSAAHWLLRAVPPAQRSVLEMGSLEPGALLFDARRLYEAGDARATAELLELVRAGTLPAAVAACLAAAAAELDPARQEALLRAACYGRAFLGIDPALPNAADVPGLGRRDALEVARSLRVLNALHDPEVGIPITMEQLEAEGWEPLVRRLVRRRHYHLALSVARAQGLPGEAVLSAWACDKVTACGGLLGDAELLAALKSKLDGAGGVEWANIASHAAGQGRPKLAALLLDMEHRAHQQVPLLLELGETEAALGKAETSLDADLMLDACSALWADVQRALATAPTPQQSVAAGQRFWTAMTRHPLACAVFLRYSAKQDPLVVTDVYEHTGHPERAAEVHLDAAMAAAKRGAGETAIQTELARSRDAYVRAQSKTRDTRFEAAQVTALARLREQQLELEASTSREGFLGLSVTGTIRQCHKLGLKDAAARFAREHKVPEKQAQLLALDAAAAQHDWVGLQAKVSRLDRYSLLTLEHYAHAAQAHGAPPEVLRWIVDRVSGDGAVARKA</sequence>
<dbReference type="InterPro" id="IPR038132">
    <property type="entry name" value="Vps16_C_sf"/>
</dbReference>
<evidence type="ECO:0000313" key="4">
    <source>
        <dbReference type="EMBL" id="JAT72799.1"/>
    </source>
</evidence>
<dbReference type="EMBL" id="GDKF01005823">
    <property type="protein sequence ID" value="JAT72799.1"/>
    <property type="molecule type" value="Transcribed_RNA"/>
</dbReference>
<dbReference type="SUPFAM" id="SSF50969">
    <property type="entry name" value="YVTN repeat-like/Quinoprotein amine dehydrogenase"/>
    <property type="match status" value="1"/>
</dbReference>
<dbReference type="InterPro" id="IPR006925">
    <property type="entry name" value="Vps16_C"/>
</dbReference>
<dbReference type="InterPro" id="IPR011044">
    <property type="entry name" value="Quino_amine_DH_bsu"/>
</dbReference>
<dbReference type="GO" id="GO:0042144">
    <property type="term" value="P:vacuole fusion, non-autophagic"/>
    <property type="evidence" value="ECO:0007669"/>
    <property type="project" value="TreeGrafter"/>
</dbReference>
<dbReference type="PANTHER" id="PTHR12811:SF0">
    <property type="entry name" value="VACUOLAR PROTEIN SORTING-ASSOCIATED PROTEIN 16 HOMOLOG"/>
    <property type="match status" value="1"/>
</dbReference>
<evidence type="ECO:0000256" key="1">
    <source>
        <dbReference type="ARBA" id="ARBA00009250"/>
    </source>
</evidence>
<feature type="domain" description="Vps16 N-terminal" evidence="3">
    <location>
        <begin position="11"/>
        <end position="142"/>
    </location>
</feature>
<dbReference type="AlphaFoldDB" id="A0A1D2A0S6"/>
<dbReference type="GO" id="GO:0005765">
    <property type="term" value="C:lysosomal membrane"/>
    <property type="evidence" value="ECO:0007669"/>
    <property type="project" value="TreeGrafter"/>
</dbReference>
<dbReference type="InterPro" id="IPR006926">
    <property type="entry name" value="Vps16_N"/>
</dbReference>